<accession>A0A7K1GCT0</accession>
<keyword evidence="2" id="KW-1185">Reference proteome</keyword>
<evidence type="ECO:0000313" key="1">
    <source>
        <dbReference type="EMBL" id="MTE25659.1"/>
    </source>
</evidence>
<dbReference type="RefSeq" id="WP_155087495.1">
    <property type="nucleotide sequence ID" value="NZ_WJYA01000002.1"/>
</dbReference>
<dbReference type="EMBL" id="WJYA01000002">
    <property type="protein sequence ID" value="MTE25659.1"/>
    <property type="molecule type" value="Genomic_DNA"/>
</dbReference>
<dbReference type="Proteomes" id="UP000447545">
    <property type="component" value="Unassembled WGS sequence"/>
</dbReference>
<reference evidence="1 2" key="1">
    <citation type="submission" date="2019-11" db="EMBL/GenBank/DDBJ databases">
        <title>Winogradskyella ouciana sp. nov., isolated from the hadal seawater of the Mariana Trench.</title>
        <authorList>
            <person name="Liu R."/>
        </authorList>
    </citation>
    <scope>NUCLEOTIDE SEQUENCE [LARGE SCALE GENOMIC DNA]</scope>
    <source>
        <strain evidence="1 2">ZXX205</strain>
    </source>
</reference>
<protein>
    <submittedName>
        <fullName evidence="1">Uncharacterized protein</fullName>
    </submittedName>
</protein>
<evidence type="ECO:0000313" key="2">
    <source>
        <dbReference type="Proteomes" id="UP000447545"/>
    </source>
</evidence>
<sequence>MNHINICPSCIHRNNCALTMQKDKVWSCSEYDEEVEDLTTLETVQEPKENEKRKLQLV</sequence>
<name>A0A7K1GCT0_9FLAO</name>
<dbReference type="AlphaFoldDB" id="A0A7K1GCT0"/>
<gene>
    <name evidence="1" type="ORF">F1003_01840</name>
</gene>
<proteinExistence type="predicted"/>
<comment type="caution">
    <text evidence="1">The sequence shown here is derived from an EMBL/GenBank/DDBJ whole genome shotgun (WGS) entry which is preliminary data.</text>
</comment>
<organism evidence="1 2">
    <name type="scientific">Winogradskyella ouciana</name>
    <dbReference type="NCBI Taxonomy" id="2608631"/>
    <lineage>
        <taxon>Bacteria</taxon>
        <taxon>Pseudomonadati</taxon>
        <taxon>Bacteroidota</taxon>
        <taxon>Flavobacteriia</taxon>
        <taxon>Flavobacteriales</taxon>
        <taxon>Flavobacteriaceae</taxon>
        <taxon>Winogradskyella</taxon>
    </lineage>
</organism>